<dbReference type="SMART" id="SM00320">
    <property type="entry name" value="WD40"/>
    <property type="match status" value="3"/>
</dbReference>
<dbReference type="PANTHER" id="PTHR22844:SF387">
    <property type="entry name" value="F3I6.5 PROTEIN"/>
    <property type="match status" value="1"/>
</dbReference>
<gene>
    <name evidence="2" type="ORF">GIL414_LOCUS72279</name>
</gene>
<dbReference type="AlphaFoldDB" id="A0A8S3HU97"/>
<sequence>MNAFTNYDSTSSAMTPQIAQPVSHLDEVTSICVSRDNSLVFTVSRDAYLFVWSLLSTKNDDCDMDTDMAKTRMSKQPFHIIQSIKAHDETILGMALVRSDAQHHFLVTGSVDKKIKIWTITNNKNEDKCSIKRLKTDTTINGPVSFVAGQYDMPYFVVGENQSFDSLTFHLYASSTLERLKTYKTATCQWPLSSCLTLNEHNHCILTIGSTSHELCSYDLSLIHSTDSKLFASYTSKIEYRTSVPSEWITSIESLDSKELFYLGTTNGNLFSTSNLFSDIKTWHRSCISSKSRAITALCSINNEFIFTSGHDNVIRVQCRNDYSKLMNTNDN</sequence>
<evidence type="ECO:0000313" key="2">
    <source>
        <dbReference type="EMBL" id="CAF5189024.1"/>
    </source>
</evidence>
<dbReference type="PANTHER" id="PTHR22844">
    <property type="entry name" value="F-BOX AND WD40 DOMAIN PROTEIN"/>
    <property type="match status" value="1"/>
</dbReference>
<dbReference type="InterPro" id="IPR045182">
    <property type="entry name" value="JINGUBANG-like"/>
</dbReference>
<organism evidence="2 3">
    <name type="scientific">Rotaria magnacalcarata</name>
    <dbReference type="NCBI Taxonomy" id="392030"/>
    <lineage>
        <taxon>Eukaryota</taxon>
        <taxon>Metazoa</taxon>
        <taxon>Spiralia</taxon>
        <taxon>Gnathifera</taxon>
        <taxon>Rotifera</taxon>
        <taxon>Eurotatoria</taxon>
        <taxon>Bdelloidea</taxon>
        <taxon>Philodinida</taxon>
        <taxon>Philodinidae</taxon>
        <taxon>Rotaria</taxon>
    </lineage>
</organism>
<proteinExistence type="predicted"/>
<feature type="non-terminal residue" evidence="2">
    <location>
        <position position="332"/>
    </location>
</feature>
<reference evidence="2" key="1">
    <citation type="submission" date="2021-02" db="EMBL/GenBank/DDBJ databases">
        <authorList>
            <person name="Nowell W R."/>
        </authorList>
    </citation>
    <scope>NUCLEOTIDE SEQUENCE</scope>
</reference>
<dbReference type="Pfam" id="PF00400">
    <property type="entry name" value="WD40"/>
    <property type="match status" value="2"/>
</dbReference>
<keyword evidence="1" id="KW-0853">WD repeat</keyword>
<evidence type="ECO:0000256" key="1">
    <source>
        <dbReference type="PROSITE-ProRule" id="PRU00221"/>
    </source>
</evidence>
<protein>
    <submittedName>
        <fullName evidence="2">Uncharacterized protein</fullName>
    </submittedName>
</protein>
<comment type="caution">
    <text evidence="2">The sequence shown here is derived from an EMBL/GenBank/DDBJ whole genome shotgun (WGS) entry which is preliminary data.</text>
</comment>
<name>A0A8S3HU97_9BILA</name>
<dbReference type="Gene3D" id="2.130.10.10">
    <property type="entry name" value="YVTN repeat-like/Quinoprotein amine dehydrogenase"/>
    <property type="match status" value="1"/>
</dbReference>
<dbReference type="InterPro" id="IPR001680">
    <property type="entry name" value="WD40_rpt"/>
</dbReference>
<dbReference type="SUPFAM" id="SSF50978">
    <property type="entry name" value="WD40 repeat-like"/>
    <property type="match status" value="1"/>
</dbReference>
<feature type="repeat" description="WD" evidence="1">
    <location>
        <begin position="21"/>
        <end position="54"/>
    </location>
</feature>
<dbReference type="PROSITE" id="PS50082">
    <property type="entry name" value="WD_REPEATS_2"/>
    <property type="match status" value="2"/>
</dbReference>
<dbReference type="InterPro" id="IPR036322">
    <property type="entry name" value="WD40_repeat_dom_sf"/>
</dbReference>
<dbReference type="Proteomes" id="UP000681720">
    <property type="component" value="Unassembled WGS sequence"/>
</dbReference>
<dbReference type="EMBL" id="CAJOBJ010336031">
    <property type="protein sequence ID" value="CAF5189024.1"/>
    <property type="molecule type" value="Genomic_DNA"/>
</dbReference>
<accession>A0A8S3HU97</accession>
<evidence type="ECO:0000313" key="3">
    <source>
        <dbReference type="Proteomes" id="UP000681720"/>
    </source>
</evidence>
<feature type="repeat" description="WD" evidence="1">
    <location>
        <begin position="84"/>
        <end position="128"/>
    </location>
</feature>
<dbReference type="InterPro" id="IPR015943">
    <property type="entry name" value="WD40/YVTN_repeat-like_dom_sf"/>
</dbReference>